<gene>
    <name evidence="3" type="ORF">PPNO1_LOCUS1827</name>
</gene>
<proteinExistence type="predicted"/>
<name>A0A9P1GXB5_9PEZI</name>
<accession>A0A9P1GXB5</accession>
<feature type="transmembrane region" description="Helical" evidence="2">
    <location>
        <begin position="116"/>
        <end position="144"/>
    </location>
</feature>
<comment type="caution">
    <text evidence="3">The sequence shown here is derived from an EMBL/GenBank/DDBJ whole genome shotgun (WGS) entry which is preliminary data.</text>
</comment>
<evidence type="ECO:0000313" key="4">
    <source>
        <dbReference type="Proteomes" id="UP000838763"/>
    </source>
</evidence>
<sequence length="693" mass="75475">MASGYTLANSYPPQNDGMAAVNQGAPSPTTTPAGPYNPEPNAYMGGGGMPMKPQEPPPSARRKNIFARFGSYLMLLQLVSIVLLVVAVGLLSWIWLCSRENEAWRKLFLGPYAIRIITTVAVFIRFALSSLSSVVTAMLAAVAIERAGVPLDKIAVLSIARFTNSGPQALLKSAAGGRTFTLPATVLIALLAACTIASQFTSTILLSDVRIDGVMGFLTPTPMNYTFSGLSLQDPVRANSIPYRMIMPNTFETFAEYAEPENRLVSDTVDDTGPLWRAFLPISDPDVRQSIGEYEGLGYVNDFRTTCVRPKITDIKECKPIMTDSTIEFCGNGTIDDVLPLPFPGPKNFQFRCSILADEMGSTLSYGVCSPTGAQPRYSSLDPRYYHEATGEDALKYAPGYVFIGMRDTLSKATESEFYSESTTPPTDSGVWIPFKVTEDGTGGTGGKTTRPASSLRDFIGVMTFCTHPVYTQKPLVRHLNISASGPPQNRKMEPGALQWDSGAAMYRHEDVQRQLGATKDSVSLDDRGILAMDKDSFYDNLEKVKKMSLNNTEGFGNDTTTYMESALRVPLSISVLYCSGCPQTDDVLLSSIFLHGLAVNTILMRQIYHSFANAFTQPSVSELALIQAASAPVSRTGYIIVMGLIAAQLVIYLLVWLMFSRTKYSVLHNSWLTIAQVSETPEAAPLLARAGR</sequence>
<protein>
    <submittedName>
        <fullName evidence="3">Uncharacterized protein</fullName>
    </submittedName>
</protein>
<evidence type="ECO:0000256" key="1">
    <source>
        <dbReference type="SAM" id="MobiDB-lite"/>
    </source>
</evidence>
<evidence type="ECO:0000256" key="2">
    <source>
        <dbReference type="SAM" id="Phobius"/>
    </source>
</evidence>
<keyword evidence="4" id="KW-1185">Reference proteome</keyword>
<feature type="region of interest" description="Disordered" evidence="1">
    <location>
        <begin position="14"/>
        <end position="59"/>
    </location>
</feature>
<dbReference type="OrthoDB" id="5428040at2759"/>
<dbReference type="Proteomes" id="UP000838763">
    <property type="component" value="Unassembled WGS sequence"/>
</dbReference>
<feature type="compositionally biased region" description="Low complexity" evidence="1">
    <location>
        <begin position="24"/>
        <end position="34"/>
    </location>
</feature>
<keyword evidence="2" id="KW-0812">Transmembrane</keyword>
<reference evidence="3" key="1">
    <citation type="submission" date="2022-11" db="EMBL/GenBank/DDBJ databases">
        <authorList>
            <person name="Scott C."/>
            <person name="Bruce N."/>
        </authorList>
    </citation>
    <scope>NUCLEOTIDE SEQUENCE</scope>
</reference>
<dbReference type="AlphaFoldDB" id="A0A9P1GXB5"/>
<evidence type="ECO:0000313" key="3">
    <source>
        <dbReference type="EMBL" id="CAI4212057.1"/>
    </source>
</evidence>
<feature type="transmembrane region" description="Helical" evidence="2">
    <location>
        <begin position="638"/>
        <end position="660"/>
    </location>
</feature>
<keyword evidence="2" id="KW-1133">Transmembrane helix</keyword>
<dbReference type="EMBL" id="CALLCH030000003">
    <property type="protein sequence ID" value="CAI4212057.1"/>
    <property type="molecule type" value="Genomic_DNA"/>
</dbReference>
<feature type="transmembrane region" description="Helical" evidence="2">
    <location>
        <begin position="72"/>
        <end position="96"/>
    </location>
</feature>
<organism evidence="3 4">
    <name type="scientific">Parascedosporium putredinis</name>
    <dbReference type="NCBI Taxonomy" id="1442378"/>
    <lineage>
        <taxon>Eukaryota</taxon>
        <taxon>Fungi</taxon>
        <taxon>Dikarya</taxon>
        <taxon>Ascomycota</taxon>
        <taxon>Pezizomycotina</taxon>
        <taxon>Sordariomycetes</taxon>
        <taxon>Hypocreomycetidae</taxon>
        <taxon>Microascales</taxon>
        <taxon>Microascaceae</taxon>
        <taxon>Parascedosporium</taxon>
    </lineage>
</organism>
<keyword evidence="2" id="KW-0472">Membrane</keyword>